<accession>A0A5J4YT29</accession>
<protein>
    <recommendedName>
        <fullName evidence="4">MSP domain-containing protein</fullName>
    </recommendedName>
</protein>
<dbReference type="GO" id="GO:0060271">
    <property type="term" value="P:cilium assembly"/>
    <property type="evidence" value="ECO:0007669"/>
    <property type="project" value="TreeGrafter"/>
</dbReference>
<dbReference type="OrthoDB" id="188898at2759"/>
<comment type="caution">
    <text evidence="2">The sequence shown here is derived from an EMBL/GenBank/DDBJ whole genome shotgun (WGS) entry which is preliminary data.</text>
</comment>
<keyword evidence="1" id="KW-0732">Signal</keyword>
<evidence type="ECO:0000313" key="2">
    <source>
        <dbReference type="EMBL" id="KAA8493914.1"/>
    </source>
</evidence>
<dbReference type="PANTHER" id="PTHR45912">
    <property type="entry name" value="CILIA- AND FLAGELLA-ASSOCIATED PROTEIN 47"/>
    <property type="match status" value="1"/>
</dbReference>
<dbReference type="GO" id="GO:0005929">
    <property type="term" value="C:cilium"/>
    <property type="evidence" value="ECO:0007669"/>
    <property type="project" value="TreeGrafter"/>
</dbReference>
<dbReference type="PANTHER" id="PTHR45912:SF3">
    <property type="entry name" value="CILIA- AND FLAGELLA-ASSOCIATED PROTEIN 47"/>
    <property type="match status" value="1"/>
</dbReference>
<evidence type="ECO:0000256" key="1">
    <source>
        <dbReference type="SAM" id="SignalP"/>
    </source>
</evidence>
<proteinExistence type="predicted"/>
<dbReference type="EMBL" id="VRMN01000005">
    <property type="protein sequence ID" value="KAA8493914.1"/>
    <property type="molecule type" value="Genomic_DNA"/>
</dbReference>
<sequence length="337" mass="36459">MASAMMFVLSGGVAGAVVGAARGSARCPAQAPRATRRHAVVVSMAGGPTSWEEYVRARNAGQVKGGTIEEATKQLETFIAGGGDMEFDGGDSGGGVVGDGNTDLEDQHNSPNVVRGGFGQAQVTGNEQVGRGKVVSAMEARVASTKGNYFGRSTGYAEQKIAEISEEDRRLNRLDEVRAQQLENWHNQRSIHQMNQAQGQGVMYGAPEPYSPPASMYQSQEIPGQRLDGETWKPLVINPSDPVEKTFDLSARVDSSEVVELSIRNAFCTFLPFRCVFTPDSSPFFTATPEYGTMDRSDGDPTDIIVRFTPRQLGSCQATLVFETEDFKYIYKFNGAT</sequence>
<keyword evidence="3" id="KW-1185">Reference proteome</keyword>
<dbReference type="Proteomes" id="UP000324585">
    <property type="component" value="Unassembled WGS sequence"/>
</dbReference>
<dbReference type="OMA" id="AVATWIC"/>
<gene>
    <name evidence="2" type="ORF">FVE85_3889</name>
</gene>
<reference evidence="3" key="1">
    <citation type="journal article" date="2019" name="Nat. Commun.">
        <title>Expansion of phycobilisome linker gene families in mesophilic red algae.</title>
        <authorList>
            <person name="Lee J."/>
            <person name="Kim D."/>
            <person name="Bhattacharya D."/>
            <person name="Yoon H.S."/>
        </authorList>
    </citation>
    <scope>NUCLEOTIDE SEQUENCE [LARGE SCALE GENOMIC DNA]</scope>
    <source>
        <strain evidence="3">CCMP 1328</strain>
    </source>
</reference>
<dbReference type="AlphaFoldDB" id="A0A5J4YT29"/>
<organism evidence="2 3">
    <name type="scientific">Porphyridium purpureum</name>
    <name type="common">Red alga</name>
    <name type="synonym">Porphyridium cruentum</name>
    <dbReference type="NCBI Taxonomy" id="35688"/>
    <lineage>
        <taxon>Eukaryota</taxon>
        <taxon>Rhodophyta</taxon>
        <taxon>Bangiophyceae</taxon>
        <taxon>Porphyridiales</taxon>
        <taxon>Porphyridiaceae</taxon>
        <taxon>Porphyridium</taxon>
    </lineage>
</organism>
<evidence type="ECO:0000313" key="3">
    <source>
        <dbReference type="Proteomes" id="UP000324585"/>
    </source>
</evidence>
<name>A0A5J4YT29_PORPP</name>
<feature type="signal peptide" evidence="1">
    <location>
        <begin position="1"/>
        <end position="15"/>
    </location>
</feature>
<feature type="chain" id="PRO_5023945423" description="MSP domain-containing protein" evidence="1">
    <location>
        <begin position="16"/>
        <end position="337"/>
    </location>
</feature>
<evidence type="ECO:0008006" key="4">
    <source>
        <dbReference type="Google" id="ProtNLM"/>
    </source>
</evidence>